<dbReference type="AlphaFoldDB" id="A0AAE1BLZ6"/>
<name>A0AAE1BLZ6_PETCI</name>
<sequence>MSGKVSLNDSPPTKVQTSISNKDSEGHLCSATWAVVALKLVRAHGGLSGTPVSTSCSEQLEYEPEPRAMPVISHHQLPSDTYRIHRPFEDSLVVAKRKISPSDLSRNGRQFVHSVPLGETLARGGKCGNQTLPKSIKNPCCTSRHTSPNTMDL</sequence>
<evidence type="ECO:0000313" key="3">
    <source>
        <dbReference type="Proteomes" id="UP001286313"/>
    </source>
</evidence>
<comment type="caution">
    <text evidence="2">The sequence shown here is derived from an EMBL/GenBank/DDBJ whole genome shotgun (WGS) entry which is preliminary data.</text>
</comment>
<keyword evidence="3" id="KW-1185">Reference proteome</keyword>
<protein>
    <submittedName>
        <fullName evidence="2">Uncharacterized protein</fullName>
    </submittedName>
</protein>
<feature type="region of interest" description="Disordered" evidence="1">
    <location>
        <begin position="1"/>
        <end position="21"/>
    </location>
</feature>
<proteinExistence type="predicted"/>
<reference evidence="2" key="1">
    <citation type="submission" date="2023-10" db="EMBL/GenBank/DDBJ databases">
        <title>Genome assemblies of two species of porcelain crab, Petrolisthes cinctipes and Petrolisthes manimaculis (Anomura: Porcellanidae).</title>
        <authorList>
            <person name="Angst P."/>
        </authorList>
    </citation>
    <scope>NUCLEOTIDE SEQUENCE</scope>
    <source>
        <strain evidence="2">PB745_01</strain>
        <tissue evidence="2">Gill</tissue>
    </source>
</reference>
<evidence type="ECO:0000256" key="1">
    <source>
        <dbReference type="SAM" id="MobiDB-lite"/>
    </source>
</evidence>
<organism evidence="2 3">
    <name type="scientific">Petrolisthes cinctipes</name>
    <name type="common">Flat porcelain crab</name>
    <dbReference type="NCBI Taxonomy" id="88211"/>
    <lineage>
        <taxon>Eukaryota</taxon>
        <taxon>Metazoa</taxon>
        <taxon>Ecdysozoa</taxon>
        <taxon>Arthropoda</taxon>
        <taxon>Crustacea</taxon>
        <taxon>Multicrustacea</taxon>
        <taxon>Malacostraca</taxon>
        <taxon>Eumalacostraca</taxon>
        <taxon>Eucarida</taxon>
        <taxon>Decapoda</taxon>
        <taxon>Pleocyemata</taxon>
        <taxon>Anomura</taxon>
        <taxon>Galatheoidea</taxon>
        <taxon>Porcellanidae</taxon>
        <taxon>Petrolisthes</taxon>
    </lineage>
</organism>
<gene>
    <name evidence="2" type="ORF">Pcinc_040253</name>
</gene>
<dbReference type="Proteomes" id="UP001286313">
    <property type="component" value="Unassembled WGS sequence"/>
</dbReference>
<dbReference type="EMBL" id="JAWQEG010007058">
    <property type="protein sequence ID" value="KAK3853191.1"/>
    <property type="molecule type" value="Genomic_DNA"/>
</dbReference>
<accession>A0AAE1BLZ6</accession>
<evidence type="ECO:0000313" key="2">
    <source>
        <dbReference type="EMBL" id="KAK3853191.1"/>
    </source>
</evidence>